<dbReference type="AlphaFoldDB" id="A0A8R2JWL0"/>
<keyword evidence="1 2" id="KW-0694">RNA-binding</keyword>
<dbReference type="Pfam" id="PF00076">
    <property type="entry name" value="RRM_1"/>
    <property type="match status" value="1"/>
</dbReference>
<sequence>MRLGDRNRDRSRSPLRSRKSGCKKVFVSNIPYEFKWKELKELFKKEVGDVSFVVVYSDEKDKSRGCGTVEFDRVDSAQKAIDKMHRFDINGRKLVVKEDDIDRDKTGRPLPNGPRSSGGGGGGGG</sequence>
<feature type="compositionally biased region" description="Basic and acidic residues" evidence="3">
    <location>
        <begin position="1"/>
        <end position="12"/>
    </location>
</feature>
<evidence type="ECO:0000256" key="2">
    <source>
        <dbReference type="PROSITE-ProRule" id="PRU00176"/>
    </source>
</evidence>
<dbReference type="InterPro" id="IPR050502">
    <property type="entry name" value="Euk_RNA-bind_prot"/>
</dbReference>
<dbReference type="EnsemblMetazoa" id="XM_029492354.1">
    <property type="protein sequence ID" value="XP_029348214.1"/>
    <property type="gene ID" value="LOC115034857"/>
</dbReference>
<dbReference type="InterPro" id="IPR035979">
    <property type="entry name" value="RBD_domain_sf"/>
</dbReference>
<dbReference type="SUPFAM" id="SSF54928">
    <property type="entry name" value="RNA-binding domain, RBD"/>
    <property type="match status" value="1"/>
</dbReference>
<evidence type="ECO:0000259" key="4">
    <source>
        <dbReference type="PROSITE" id="PS50102"/>
    </source>
</evidence>
<reference evidence="6" key="1">
    <citation type="submission" date="2010-06" db="EMBL/GenBank/DDBJ databases">
        <authorList>
            <person name="Jiang H."/>
            <person name="Abraham K."/>
            <person name="Ali S."/>
            <person name="Alsbrooks S.L."/>
            <person name="Anim B.N."/>
            <person name="Anosike U.S."/>
            <person name="Attaway T."/>
            <person name="Bandaranaike D.P."/>
            <person name="Battles P.K."/>
            <person name="Bell S.N."/>
            <person name="Bell A.V."/>
            <person name="Beltran B."/>
            <person name="Bickham C."/>
            <person name="Bustamante Y."/>
            <person name="Caleb T."/>
            <person name="Canada A."/>
            <person name="Cardenas V."/>
            <person name="Carter K."/>
            <person name="Chacko J."/>
            <person name="Chandrabose M.N."/>
            <person name="Chavez D."/>
            <person name="Chavez A."/>
            <person name="Chen L."/>
            <person name="Chu H.-S."/>
            <person name="Claassen K.J."/>
            <person name="Cockrell R."/>
            <person name="Collins M."/>
            <person name="Cooper J.A."/>
            <person name="Cree A."/>
            <person name="Curry S.M."/>
            <person name="Da Y."/>
            <person name="Dao M.D."/>
            <person name="Das B."/>
            <person name="Davila M.-L."/>
            <person name="Davy-Carroll L."/>
            <person name="Denson S."/>
            <person name="Dinh H."/>
            <person name="Ebong V.E."/>
            <person name="Edwards J.R."/>
            <person name="Egan A."/>
            <person name="El-Daye J."/>
            <person name="Escobedo L."/>
            <person name="Fernandez S."/>
            <person name="Fernando P.R."/>
            <person name="Flagg N."/>
            <person name="Forbes L.D."/>
            <person name="Fowler R.G."/>
            <person name="Fu Q."/>
            <person name="Gabisi R.A."/>
            <person name="Ganer J."/>
            <person name="Garbino Pronczuk A."/>
            <person name="Garcia R.M."/>
            <person name="Garner T."/>
            <person name="Garrett T.E."/>
            <person name="Gonzalez D.A."/>
            <person name="Hamid H."/>
            <person name="Hawkins E.S."/>
            <person name="Hirani K."/>
            <person name="Hogues M.E."/>
            <person name="Hollins B."/>
            <person name="Hsiao C.-H."/>
            <person name="Jabil R."/>
            <person name="James M.L."/>
            <person name="Jhangiani S.N."/>
            <person name="Johnson B."/>
            <person name="Johnson Q."/>
            <person name="Joshi V."/>
            <person name="Kalu J.B."/>
            <person name="Kam C."/>
            <person name="Kashfia A."/>
            <person name="Keebler J."/>
            <person name="Kisamo H."/>
            <person name="Kovar C.L."/>
            <person name="Lago L.A."/>
            <person name="Lai C.-Y."/>
            <person name="Laidlaw J."/>
            <person name="Lara F."/>
            <person name="Le T.-K."/>
            <person name="Lee S.L."/>
            <person name="Legall F.H."/>
            <person name="Lemon S.J."/>
            <person name="Lewis L.R."/>
            <person name="Li B."/>
            <person name="Liu Y."/>
            <person name="Liu Y.-S."/>
            <person name="Lopez J."/>
            <person name="Lozado R.J."/>
            <person name="Lu J."/>
            <person name="Madu R.C."/>
            <person name="Maheshwari M."/>
            <person name="Maheshwari R."/>
            <person name="Malloy K."/>
            <person name="Martinez E."/>
            <person name="Mathew T."/>
            <person name="Mercado I.C."/>
            <person name="Mercado C."/>
            <person name="Meyer B."/>
            <person name="Montgomery K."/>
            <person name="Morgan M.B."/>
            <person name="Munidasa M."/>
            <person name="Nazareth L.V."/>
            <person name="Nelson J."/>
            <person name="Ng B.M."/>
            <person name="Nguyen N.B."/>
            <person name="Nguyen P.Q."/>
            <person name="Nguyen T."/>
            <person name="Obregon M."/>
            <person name="Okwuonu G.O."/>
            <person name="Onwere C.G."/>
            <person name="Orozco G."/>
            <person name="Parra A."/>
            <person name="Patel S."/>
            <person name="Patil S."/>
            <person name="Perez A."/>
            <person name="Perez Y."/>
            <person name="Pham C."/>
            <person name="Primus E.L."/>
            <person name="Pu L.-L."/>
            <person name="Puazo M."/>
            <person name="Qin X."/>
            <person name="Quiroz J.B."/>
            <person name="Reese J."/>
            <person name="Richards S."/>
            <person name="Rives C.M."/>
            <person name="Robberts R."/>
            <person name="Ruiz S.J."/>
            <person name="Ruiz M.J."/>
            <person name="Santibanez J."/>
            <person name="Schneider B.W."/>
            <person name="Sisson I."/>
            <person name="Smith M."/>
            <person name="Sodergren E."/>
            <person name="Song X.-Z."/>
            <person name="Song B.B."/>
            <person name="Summersgill H."/>
            <person name="Thelus R."/>
            <person name="Thornton R.D."/>
            <person name="Trejos Z.Y."/>
            <person name="Usmani K."/>
            <person name="Vattathil S."/>
            <person name="Villasana D."/>
            <person name="Walker D.L."/>
            <person name="Wang S."/>
            <person name="Wang K."/>
            <person name="White C.S."/>
            <person name="Williams A.C."/>
            <person name="Williamson J."/>
            <person name="Wilson K."/>
            <person name="Woghiren I.O."/>
            <person name="Woodworth J.R."/>
            <person name="Worley K.C."/>
            <person name="Wright R.A."/>
            <person name="Wu W."/>
            <person name="Young L."/>
            <person name="Zhang L."/>
            <person name="Zhang J."/>
            <person name="Zhu Y."/>
            <person name="Muzny D.M."/>
            <person name="Weinstock G."/>
            <person name="Gibbs R.A."/>
        </authorList>
    </citation>
    <scope>NUCLEOTIDE SEQUENCE [LARGE SCALE GENOMIC DNA]</scope>
    <source>
        <strain evidence="6">LSR1</strain>
    </source>
</reference>
<organism evidence="5 6">
    <name type="scientific">Acyrthosiphon pisum</name>
    <name type="common">Pea aphid</name>
    <dbReference type="NCBI Taxonomy" id="7029"/>
    <lineage>
        <taxon>Eukaryota</taxon>
        <taxon>Metazoa</taxon>
        <taxon>Ecdysozoa</taxon>
        <taxon>Arthropoda</taxon>
        <taxon>Hexapoda</taxon>
        <taxon>Insecta</taxon>
        <taxon>Pterygota</taxon>
        <taxon>Neoptera</taxon>
        <taxon>Paraneoptera</taxon>
        <taxon>Hemiptera</taxon>
        <taxon>Sternorrhyncha</taxon>
        <taxon>Aphidomorpha</taxon>
        <taxon>Aphidoidea</taxon>
        <taxon>Aphididae</taxon>
        <taxon>Macrosiphini</taxon>
        <taxon>Acyrthosiphon</taxon>
    </lineage>
</organism>
<evidence type="ECO:0000313" key="5">
    <source>
        <dbReference type="EnsemblMetazoa" id="XP_029348214.1"/>
    </source>
</evidence>
<evidence type="ECO:0000256" key="1">
    <source>
        <dbReference type="ARBA" id="ARBA00022884"/>
    </source>
</evidence>
<dbReference type="PANTHER" id="PTHR48025">
    <property type="entry name" value="OS02G0815200 PROTEIN"/>
    <property type="match status" value="1"/>
</dbReference>
<dbReference type="PANTHER" id="PTHR48025:SF1">
    <property type="entry name" value="RRM DOMAIN-CONTAINING PROTEIN"/>
    <property type="match status" value="1"/>
</dbReference>
<dbReference type="PROSITE" id="PS50102">
    <property type="entry name" value="RRM"/>
    <property type="match status" value="1"/>
</dbReference>
<feature type="domain" description="RRM" evidence="4">
    <location>
        <begin position="23"/>
        <end position="101"/>
    </location>
</feature>
<dbReference type="Proteomes" id="UP000007819">
    <property type="component" value="Unassembled WGS sequence"/>
</dbReference>
<feature type="region of interest" description="Disordered" evidence="3">
    <location>
        <begin position="1"/>
        <end position="20"/>
    </location>
</feature>
<proteinExistence type="predicted"/>
<protein>
    <recommendedName>
        <fullName evidence="4">RRM domain-containing protein</fullName>
    </recommendedName>
</protein>
<dbReference type="GeneID" id="115034857"/>
<dbReference type="GO" id="GO:0003729">
    <property type="term" value="F:mRNA binding"/>
    <property type="evidence" value="ECO:0007669"/>
    <property type="project" value="TreeGrafter"/>
</dbReference>
<dbReference type="KEGG" id="api:115034857"/>
<keyword evidence="6" id="KW-1185">Reference proteome</keyword>
<evidence type="ECO:0000313" key="6">
    <source>
        <dbReference type="Proteomes" id="UP000007819"/>
    </source>
</evidence>
<accession>A0A8R2JWL0</accession>
<dbReference type="InterPro" id="IPR012677">
    <property type="entry name" value="Nucleotide-bd_a/b_plait_sf"/>
</dbReference>
<evidence type="ECO:0000256" key="3">
    <source>
        <dbReference type="SAM" id="MobiDB-lite"/>
    </source>
</evidence>
<dbReference type="SMART" id="SM00360">
    <property type="entry name" value="RRM"/>
    <property type="match status" value="1"/>
</dbReference>
<dbReference type="OrthoDB" id="610462at2759"/>
<feature type="compositionally biased region" description="Basic and acidic residues" evidence="3">
    <location>
        <begin position="98"/>
        <end position="107"/>
    </location>
</feature>
<feature type="compositionally biased region" description="Gly residues" evidence="3">
    <location>
        <begin position="116"/>
        <end position="125"/>
    </location>
</feature>
<dbReference type="Gene3D" id="3.30.70.330">
    <property type="match status" value="1"/>
</dbReference>
<feature type="region of interest" description="Disordered" evidence="3">
    <location>
        <begin position="98"/>
        <end position="125"/>
    </location>
</feature>
<dbReference type="RefSeq" id="XP_029348214.1">
    <property type="nucleotide sequence ID" value="XM_029492354.1"/>
</dbReference>
<dbReference type="InterPro" id="IPR000504">
    <property type="entry name" value="RRM_dom"/>
</dbReference>
<name>A0A8R2JWL0_ACYPI</name>
<reference evidence="5" key="2">
    <citation type="submission" date="2022-06" db="UniProtKB">
        <authorList>
            <consortium name="EnsemblMetazoa"/>
        </authorList>
    </citation>
    <scope>IDENTIFICATION</scope>
</reference>